<name>Q47UJ4_COLP3</name>
<proteinExistence type="predicted"/>
<dbReference type="EMBL" id="CP000083">
    <property type="protein sequence ID" value="AAZ24267.1"/>
    <property type="molecule type" value="Genomic_DNA"/>
</dbReference>
<dbReference type="AlphaFoldDB" id="Q47UJ4"/>
<gene>
    <name evidence="1" type="ordered locus">CPS_4890</name>
</gene>
<accession>Q47UJ4</accession>
<dbReference type="HOGENOM" id="CLU_3151657_0_0_6"/>
<dbReference type="STRING" id="167879.CPS_4890"/>
<organism evidence="1 2">
    <name type="scientific">Colwellia psychrerythraea (strain 34H / ATCC BAA-681)</name>
    <name type="common">Vibrio psychroerythus</name>
    <dbReference type="NCBI Taxonomy" id="167879"/>
    <lineage>
        <taxon>Bacteria</taxon>
        <taxon>Pseudomonadati</taxon>
        <taxon>Pseudomonadota</taxon>
        <taxon>Gammaproteobacteria</taxon>
        <taxon>Alteromonadales</taxon>
        <taxon>Colwelliaceae</taxon>
        <taxon>Colwellia</taxon>
    </lineage>
</organism>
<sequence>MPSTPLINKGVYEYRVQCNLHIPLCEIDELALMMAFVGLSYIFKSKPT</sequence>
<protein>
    <submittedName>
        <fullName evidence="1">Uncharacterized protein</fullName>
    </submittedName>
</protein>
<reference evidence="1" key="1">
    <citation type="journal article" date="2005" name="Proc. Natl. Acad. Sci. U.S.A.">
        <title>The psychrophilic lifestyle as revealed by the genome sequence of Colwellia psychrerythraea 34H through genomic and proteomic analyses.</title>
        <authorList>
            <person name="Methe B.A."/>
            <person name="Nelson K.E."/>
            <person name="Deming J.W."/>
            <person name="Momen B."/>
            <person name="Melamud E."/>
            <person name="Zhang X."/>
            <person name="Moult J."/>
            <person name="Madupu R."/>
            <person name="Nelson W.C."/>
            <person name="Dodson R.J."/>
            <person name="Brinkac L.M."/>
            <person name="Daugherty S.C."/>
            <person name="Durkin A.S."/>
            <person name="DeBoy R.T."/>
            <person name="Kolonay J.F."/>
            <person name="Sullivan S.A."/>
            <person name="Zhou L."/>
            <person name="Davidsen T.M."/>
            <person name="Wu M."/>
            <person name="Huston A.L."/>
            <person name="Lewis M."/>
            <person name="Weaver B."/>
            <person name="Weidman J.F."/>
            <person name="Khouri H."/>
            <person name="Utterback T.R."/>
            <person name="Feldblyum T.V."/>
            <person name="Fraser C.M."/>
        </authorList>
    </citation>
    <scope>NUCLEOTIDE SEQUENCE [LARGE SCALE GENOMIC DNA]</scope>
    <source>
        <strain evidence="1">34H</strain>
    </source>
</reference>
<dbReference type="KEGG" id="cps:CPS_4890"/>
<dbReference type="Proteomes" id="UP000000547">
    <property type="component" value="Chromosome"/>
</dbReference>
<evidence type="ECO:0000313" key="2">
    <source>
        <dbReference type="Proteomes" id="UP000000547"/>
    </source>
</evidence>
<evidence type="ECO:0000313" key="1">
    <source>
        <dbReference type="EMBL" id="AAZ24267.1"/>
    </source>
</evidence>